<accession>A0ACC3DU83</accession>
<protein>
    <submittedName>
        <fullName evidence="1">Uncharacterized protein</fullName>
    </submittedName>
</protein>
<feature type="non-terminal residue" evidence="1">
    <location>
        <position position="65"/>
    </location>
</feature>
<dbReference type="EMBL" id="JAWDJW010000751">
    <property type="protein sequence ID" value="KAK3080085.1"/>
    <property type="molecule type" value="Genomic_DNA"/>
</dbReference>
<keyword evidence="2" id="KW-1185">Reference proteome</keyword>
<comment type="caution">
    <text evidence="1">The sequence shown here is derived from an EMBL/GenBank/DDBJ whole genome shotgun (WGS) entry which is preliminary data.</text>
</comment>
<gene>
    <name evidence="1" type="ORF">LTS18_003172</name>
</gene>
<sequence length="65" mass="7311">MSSSDQQFLDYLHGVSKDIRNFSAELADAADQHIDHVAYSMRDFLSHQSWIPEKARPKVAAPPSP</sequence>
<dbReference type="Proteomes" id="UP001186974">
    <property type="component" value="Unassembled WGS sequence"/>
</dbReference>
<reference evidence="1" key="1">
    <citation type="submission" date="2024-09" db="EMBL/GenBank/DDBJ databases">
        <title>Black Yeasts Isolated from many extreme environments.</title>
        <authorList>
            <person name="Coleine C."/>
            <person name="Stajich J.E."/>
            <person name="Selbmann L."/>
        </authorList>
    </citation>
    <scope>NUCLEOTIDE SEQUENCE</scope>
    <source>
        <strain evidence="1">CCFEE 5737</strain>
    </source>
</reference>
<evidence type="ECO:0000313" key="1">
    <source>
        <dbReference type="EMBL" id="KAK3080085.1"/>
    </source>
</evidence>
<proteinExistence type="predicted"/>
<evidence type="ECO:0000313" key="2">
    <source>
        <dbReference type="Proteomes" id="UP001186974"/>
    </source>
</evidence>
<organism evidence="1 2">
    <name type="scientific">Coniosporium uncinatum</name>
    <dbReference type="NCBI Taxonomy" id="93489"/>
    <lineage>
        <taxon>Eukaryota</taxon>
        <taxon>Fungi</taxon>
        <taxon>Dikarya</taxon>
        <taxon>Ascomycota</taxon>
        <taxon>Pezizomycotina</taxon>
        <taxon>Dothideomycetes</taxon>
        <taxon>Dothideomycetes incertae sedis</taxon>
        <taxon>Coniosporium</taxon>
    </lineage>
</organism>
<name>A0ACC3DU83_9PEZI</name>